<keyword evidence="3" id="KW-1185">Reference proteome</keyword>
<evidence type="ECO:0000256" key="1">
    <source>
        <dbReference type="SAM" id="SignalP"/>
    </source>
</evidence>
<gene>
    <name evidence="2" type="ORF">C8F04DRAFT_1176467</name>
</gene>
<dbReference type="EMBL" id="JARJCM010000013">
    <property type="protein sequence ID" value="KAJ7042312.1"/>
    <property type="molecule type" value="Genomic_DNA"/>
</dbReference>
<protein>
    <submittedName>
        <fullName evidence="2">Uncharacterized protein</fullName>
    </submittedName>
</protein>
<reference evidence="2" key="1">
    <citation type="submission" date="2023-03" db="EMBL/GenBank/DDBJ databases">
        <title>Massive genome expansion in bonnet fungi (Mycena s.s.) driven by repeated elements and novel gene families across ecological guilds.</title>
        <authorList>
            <consortium name="Lawrence Berkeley National Laboratory"/>
            <person name="Harder C.B."/>
            <person name="Miyauchi S."/>
            <person name="Viragh M."/>
            <person name="Kuo A."/>
            <person name="Thoen E."/>
            <person name="Andreopoulos B."/>
            <person name="Lu D."/>
            <person name="Skrede I."/>
            <person name="Drula E."/>
            <person name="Henrissat B."/>
            <person name="Morin E."/>
            <person name="Kohler A."/>
            <person name="Barry K."/>
            <person name="LaButti K."/>
            <person name="Morin E."/>
            <person name="Salamov A."/>
            <person name="Lipzen A."/>
            <person name="Mereny Z."/>
            <person name="Hegedus B."/>
            <person name="Baldrian P."/>
            <person name="Stursova M."/>
            <person name="Weitz H."/>
            <person name="Taylor A."/>
            <person name="Grigoriev I.V."/>
            <person name="Nagy L.G."/>
            <person name="Martin F."/>
            <person name="Kauserud H."/>
        </authorList>
    </citation>
    <scope>NUCLEOTIDE SEQUENCE</scope>
    <source>
        <strain evidence="2">CBHHK200</strain>
    </source>
</reference>
<organism evidence="2 3">
    <name type="scientific">Mycena alexandri</name>
    <dbReference type="NCBI Taxonomy" id="1745969"/>
    <lineage>
        <taxon>Eukaryota</taxon>
        <taxon>Fungi</taxon>
        <taxon>Dikarya</taxon>
        <taxon>Basidiomycota</taxon>
        <taxon>Agaricomycotina</taxon>
        <taxon>Agaricomycetes</taxon>
        <taxon>Agaricomycetidae</taxon>
        <taxon>Agaricales</taxon>
        <taxon>Marasmiineae</taxon>
        <taxon>Mycenaceae</taxon>
        <taxon>Mycena</taxon>
    </lineage>
</organism>
<comment type="caution">
    <text evidence="2">The sequence shown here is derived from an EMBL/GenBank/DDBJ whole genome shotgun (WGS) entry which is preliminary data.</text>
</comment>
<evidence type="ECO:0000313" key="3">
    <source>
        <dbReference type="Proteomes" id="UP001218188"/>
    </source>
</evidence>
<accession>A0AAD6TE73</accession>
<evidence type="ECO:0000313" key="2">
    <source>
        <dbReference type="EMBL" id="KAJ7042312.1"/>
    </source>
</evidence>
<name>A0AAD6TE73_9AGAR</name>
<sequence>MRDKHLGFLPSALQSLVTLLRLPPAHTLSSSSTTVKATHLRARRHDTFAAYGEADRRGTPRLTSRWWSTFCPQGTHAPLAGCARSGVRAGDAAPPRRGKRGIAGGLLEKTKVGAGNGGVGGLLDKTKVDDDDGGVGTLADTSALACAGSTGCGCTPNGHIACHACTHSSMVSKPLLPLPLYPVKLILAAALLPLLALANEATTLSDSGSIARLTGRTPGVSSEGRQAVVAGVPFLAAVHLDFREGNVSLERDTELENIHRRWRARPSPQVRTYNEFLVMARRHRDGPKACARAIASMRLAALRPAEFARWQKWHEISRTLSKEDNFGGYGRNFGNGGPKDSPWGGSAWGRPDGKHGRLRWDGTLWDWSYGPSSWEELYAPMPKTPQKKKQRRARLRERRALDAAARAEFDARFRRNSNGAWVEIEDEVADDDVVVPEYDWPTSCCSF</sequence>
<dbReference type="AlphaFoldDB" id="A0AAD6TE73"/>
<keyword evidence="1" id="KW-0732">Signal</keyword>
<feature type="signal peptide" evidence="1">
    <location>
        <begin position="1"/>
        <end position="27"/>
    </location>
</feature>
<proteinExistence type="predicted"/>
<feature type="chain" id="PRO_5042005812" evidence="1">
    <location>
        <begin position="28"/>
        <end position="447"/>
    </location>
</feature>
<dbReference type="Proteomes" id="UP001218188">
    <property type="component" value="Unassembled WGS sequence"/>
</dbReference>